<keyword evidence="2" id="KW-1185">Reference proteome</keyword>
<reference evidence="1" key="1">
    <citation type="submission" date="2020-05" db="EMBL/GenBank/DDBJ databases">
        <title>Large-scale comparative analyses of tick genomes elucidate their genetic diversity and vector capacities.</title>
        <authorList>
            <person name="Jia N."/>
            <person name="Wang J."/>
            <person name="Shi W."/>
            <person name="Du L."/>
            <person name="Sun Y."/>
            <person name="Zhan W."/>
            <person name="Jiang J."/>
            <person name="Wang Q."/>
            <person name="Zhang B."/>
            <person name="Ji P."/>
            <person name="Sakyi L.B."/>
            <person name="Cui X."/>
            <person name="Yuan T."/>
            <person name="Jiang B."/>
            <person name="Yang W."/>
            <person name="Lam T.T.-Y."/>
            <person name="Chang Q."/>
            <person name="Ding S."/>
            <person name="Wang X."/>
            <person name="Zhu J."/>
            <person name="Ruan X."/>
            <person name="Zhao L."/>
            <person name="Wei J."/>
            <person name="Que T."/>
            <person name="Du C."/>
            <person name="Cheng J."/>
            <person name="Dai P."/>
            <person name="Han X."/>
            <person name="Huang E."/>
            <person name="Gao Y."/>
            <person name="Liu J."/>
            <person name="Shao H."/>
            <person name="Ye R."/>
            <person name="Li L."/>
            <person name="Wei W."/>
            <person name="Wang X."/>
            <person name="Wang C."/>
            <person name="Yang T."/>
            <person name="Huo Q."/>
            <person name="Li W."/>
            <person name="Guo W."/>
            <person name="Chen H."/>
            <person name="Zhou L."/>
            <person name="Ni X."/>
            <person name="Tian J."/>
            <person name="Zhou Y."/>
            <person name="Sheng Y."/>
            <person name="Liu T."/>
            <person name="Pan Y."/>
            <person name="Xia L."/>
            <person name="Li J."/>
            <person name="Zhao F."/>
            <person name="Cao W."/>
        </authorList>
    </citation>
    <scope>NUCLEOTIDE SEQUENCE</scope>
    <source>
        <strain evidence="1">Dsil-2018</strain>
    </source>
</reference>
<sequence>MPSSKVAGVSVLTPGYFSLLQSLCSGSGPNFNDVTAIFNEFRHCLGGGTAIQSSTSSSPSSSRASSKRGEKSGSGSPGGSGDVGFDRSCTWEPDEKPCWIMSDLDRWNHILSRDCLELREHKWGELTLQGYRWPESPPKRRDMLCASFLIHVLLRQHRCVTYIILDMAVIMLERRVLWHALRTGAAGVKLIEFKPSVIDILCQLSLPKKSAWSRAVVGLTNLNHLCLSSVYFCAGVARTVGGYVEQATALHTIIFIDVRAADTDAAVFLDCLSRNRSVKSLCVQEAFLTAREGRALADVVRNHVSLRDLKVTGTLACTPSALLEAVVQSPSLTSLSVRTCLVRAQDIEAMAAALMLRPSCSKCGGDVTLVAPSLPTSRLESVAFYECAGTEPRLEQAYAELIGGK</sequence>
<dbReference type="EMBL" id="CM023479">
    <property type="protein sequence ID" value="KAH7974855.1"/>
    <property type="molecule type" value="Genomic_DNA"/>
</dbReference>
<gene>
    <name evidence="1" type="ORF">HPB49_020441</name>
</gene>
<evidence type="ECO:0000313" key="1">
    <source>
        <dbReference type="EMBL" id="KAH7974855.1"/>
    </source>
</evidence>
<proteinExistence type="predicted"/>
<organism evidence="1 2">
    <name type="scientific">Dermacentor silvarum</name>
    <name type="common">Tick</name>
    <dbReference type="NCBI Taxonomy" id="543639"/>
    <lineage>
        <taxon>Eukaryota</taxon>
        <taxon>Metazoa</taxon>
        <taxon>Ecdysozoa</taxon>
        <taxon>Arthropoda</taxon>
        <taxon>Chelicerata</taxon>
        <taxon>Arachnida</taxon>
        <taxon>Acari</taxon>
        <taxon>Parasitiformes</taxon>
        <taxon>Ixodida</taxon>
        <taxon>Ixodoidea</taxon>
        <taxon>Ixodidae</taxon>
        <taxon>Rhipicephalinae</taxon>
        <taxon>Dermacentor</taxon>
    </lineage>
</organism>
<name>A0ACB8DQY4_DERSI</name>
<accession>A0ACB8DQY4</accession>
<protein>
    <submittedName>
        <fullName evidence="1">Uncharacterized protein</fullName>
    </submittedName>
</protein>
<comment type="caution">
    <text evidence="1">The sequence shown here is derived from an EMBL/GenBank/DDBJ whole genome shotgun (WGS) entry which is preliminary data.</text>
</comment>
<dbReference type="Proteomes" id="UP000821865">
    <property type="component" value="Chromosome 10"/>
</dbReference>
<evidence type="ECO:0000313" key="2">
    <source>
        <dbReference type="Proteomes" id="UP000821865"/>
    </source>
</evidence>